<dbReference type="SMART" id="SM00331">
    <property type="entry name" value="PP2C_SIG"/>
    <property type="match status" value="1"/>
</dbReference>
<feature type="domain" description="PPM-type phosphatase" evidence="1">
    <location>
        <begin position="2"/>
        <end position="245"/>
    </location>
</feature>
<dbReference type="Pfam" id="PF13672">
    <property type="entry name" value="PP2C_2"/>
    <property type="match status" value="1"/>
</dbReference>
<dbReference type="GO" id="GO:0004722">
    <property type="term" value="F:protein serine/threonine phosphatase activity"/>
    <property type="evidence" value="ECO:0007669"/>
    <property type="project" value="InterPro"/>
</dbReference>
<proteinExistence type="predicted"/>
<evidence type="ECO:0000259" key="1">
    <source>
        <dbReference type="PROSITE" id="PS51746"/>
    </source>
</evidence>
<organism evidence="2">
    <name type="scientific">hydrothermal vent metagenome</name>
    <dbReference type="NCBI Taxonomy" id="652676"/>
    <lineage>
        <taxon>unclassified sequences</taxon>
        <taxon>metagenomes</taxon>
        <taxon>ecological metagenomes</taxon>
    </lineage>
</organism>
<dbReference type="PROSITE" id="PS51746">
    <property type="entry name" value="PPM_2"/>
    <property type="match status" value="1"/>
</dbReference>
<dbReference type="SMART" id="SM00332">
    <property type="entry name" value="PP2Cc"/>
    <property type="match status" value="1"/>
</dbReference>
<dbReference type="Gene3D" id="3.60.40.10">
    <property type="entry name" value="PPM-type phosphatase domain"/>
    <property type="match status" value="1"/>
</dbReference>
<dbReference type="SUPFAM" id="SSF81606">
    <property type="entry name" value="PP2C-like"/>
    <property type="match status" value="1"/>
</dbReference>
<reference evidence="2" key="1">
    <citation type="submission" date="2018-06" db="EMBL/GenBank/DDBJ databases">
        <authorList>
            <person name="Zhirakovskaya E."/>
        </authorList>
    </citation>
    <scope>NUCLEOTIDE SEQUENCE</scope>
</reference>
<dbReference type="EMBL" id="UOFL01000111">
    <property type="protein sequence ID" value="VAW76622.1"/>
    <property type="molecule type" value="Genomic_DNA"/>
</dbReference>
<dbReference type="CDD" id="cd00143">
    <property type="entry name" value="PP2Cc"/>
    <property type="match status" value="1"/>
</dbReference>
<dbReference type="InterPro" id="IPR001932">
    <property type="entry name" value="PPM-type_phosphatase-like_dom"/>
</dbReference>
<dbReference type="InterPro" id="IPR036457">
    <property type="entry name" value="PPM-type-like_dom_sf"/>
</dbReference>
<dbReference type="PANTHER" id="PTHR13832:SF827">
    <property type="entry name" value="PROTEIN PHOSPHATASE 1L"/>
    <property type="match status" value="1"/>
</dbReference>
<dbReference type="AlphaFoldDB" id="A0A3B0YMX4"/>
<dbReference type="InterPro" id="IPR015655">
    <property type="entry name" value="PP2C"/>
</dbReference>
<protein>
    <submittedName>
        <fullName evidence="2">Protein serine/threonine phosphatase PrpC, regulation of stationary phase</fullName>
    </submittedName>
</protein>
<evidence type="ECO:0000313" key="2">
    <source>
        <dbReference type="EMBL" id="VAW76622.1"/>
    </source>
</evidence>
<accession>A0A3B0YMX4</accession>
<name>A0A3B0YMX4_9ZZZZ</name>
<sequence>MKYSSAQSSRLGNRSNNEDRSTILYRDAYILMIVVDGMGGHTGGEIAAQTTIDTFRTVFNNIKLPINNGRSFLQQVLQLSHHAIQERCREQVDPPRTTCVCCLIDKNHIIWAHSGDSRLYILRDKHVQYRTRDHSYVEDMLQQKTLTEQEAAVHPMRNYVTASLGGSTKKPHFSISEKIPLKTNDIILLCSDGLWSAFDDKEIVSMLQTKPLHPILEQSLDQLTSLADKKTYPHSDNTTAIAIKIEDHTSPNKVSTITITTDLNYVADPLKQAVEDIEAAYTLYKKEIK</sequence>
<dbReference type="PANTHER" id="PTHR13832">
    <property type="entry name" value="PROTEIN PHOSPHATASE 2C"/>
    <property type="match status" value="1"/>
</dbReference>
<gene>
    <name evidence="2" type="ORF">MNBD_GAMMA12-1376</name>
</gene>